<feature type="transmembrane region" description="Helical" evidence="5">
    <location>
        <begin position="7"/>
        <end position="26"/>
    </location>
</feature>
<dbReference type="Proteomes" id="UP000626786">
    <property type="component" value="Unassembled WGS sequence"/>
</dbReference>
<accession>A0ABR8UE33</accession>
<dbReference type="InterPro" id="IPR049453">
    <property type="entry name" value="Memb_transporter_dom"/>
</dbReference>
<name>A0ABR8UE33_9BACL</name>
<feature type="transmembrane region" description="Helical" evidence="5">
    <location>
        <begin position="83"/>
        <end position="100"/>
    </location>
</feature>
<evidence type="ECO:0000313" key="8">
    <source>
        <dbReference type="Proteomes" id="UP000626786"/>
    </source>
</evidence>
<dbReference type="RefSeq" id="WP_191696115.1">
    <property type="nucleotide sequence ID" value="NZ_JACSQN010000027.1"/>
</dbReference>
<feature type="transmembrane region" description="Helical" evidence="5">
    <location>
        <begin position="131"/>
        <end position="149"/>
    </location>
</feature>
<comment type="caution">
    <text evidence="7">The sequence shown here is derived from an EMBL/GenBank/DDBJ whole genome shotgun (WGS) entry which is preliminary data.</text>
</comment>
<evidence type="ECO:0000256" key="4">
    <source>
        <dbReference type="ARBA" id="ARBA00023136"/>
    </source>
</evidence>
<comment type="subcellular location">
    <subcellularLocation>
        <location evidence="1">Membrane</location>
        <topology evidence="1">Multi-pass membrane protein</topology>
    </subcellularLocation>
</comment>
<sequence>MKLTKKTIISNTILFAGIIGFVMLFGKLFGNENILIGVSTITAMLMLLERDMTSHPVRNTLKFVALNVFMGLAAFLAGFNPFLAIPINFITMFVISYSLLFNLKNPLYFPFSLQYIFILAMPVAVDQMPMRIASLVFGALAIMGIQLLANKNKMRKSGDKKIQAICDGLIVKAQNRLEGTATDEIDEQISTDISGLRGIIYDKREENYYLTEEGRLKLNVSASFEKINILLDTMDMDESRNPLLTSLVDCLTAASDSLTDKEAVQTLDYSFKQMLSKYESEQTHSETVFRMLNALDFLKDSLSELSSLGKGQSNVVRNLEHIPKKFQKLRISEKKSHTNSIKISYAVRMAVAISLTGFIADYFELTEGRWMLFTVLSVIIPIYEQSQKKMRDRIFATVVGAILVAIAFAIFQGTMIRTVLLMTAGYLMSYVKVYRYSTILVTFSAIGSAALITGTTEILTVERLLLVVLGIVIALLINKFILPYKLEDANEDLKDMYEDTIHEMLLEVAQQVKGAGHDHVMKNLLLFTTMIEDRLKLNNQANSTDKELAWLQHQRRAASTIYELYWWIHKHGVDESNIVTITAELDLLIGTPSAKQLLHEALPGMKDRLQTMERIEDLIVQTMIVEITEDVHASKQLYTS</sequence>
<evidence type="ECO:0000256" key="3">
    <source>
        <dbReference type="ARBA" id="ARBA00022989"/>
    </source>
</evidence>
<protein>
    <submittedName>
        <fullName evidence="7">FUSC family protein</fullName>
    </submittedName>
</protein>
<dbReference type="EMBL" id="JACSQN010000027">
    <property type="protein sequence ID" value="MBD7986290.1"/>
    <property type="molecule type" value="Genomic_DNA"/>
</dbReference>
<feature type="transmembrane region" description="Helical" evidence="5">
    <location>
        <begin position="464"/>
        <end position="482"/>
    </location>
</feature>
<proteinExistence type="predicted"/>
<keyword evidence="3 5" id="KW-1133">Transmembrane helix</keyword>
<feature type="domain" description="Integral membrane bound transporter" evidence="6">
    <location>
        <begin position="356"/>
        <end position="477"/>
    </location>
</feature>
<evidence type="ECO:0000256" key="1">
    <source>
        <dbReference type="ARBA" id="ARBA00004141"/>
    </source>
</evidence>
<feature type="transmembrane region" description="Helical" evidence="5">
    <location>
        <begin position="60"/>
        <end position="77"/>
    </location>
</feature>
<dbReference type="Pfam" id="PF13515">
    <property type="entry name" value="FUSC_2"/>
    <property type="match status" value="1"/>
</dbReference>
<feature type="transmembrane region" description="Helical" evidence="5">
    <location>
        <begin position="32"/>
        <end position="48"/>
    </location>
</feature>
<evidence type="ECO:0000256" key="5">
    <source>
        <dbReference type="SAM" id="Phobius"/>
    </source>
</evidence>
<feature type="transmembrane region" description="Helical" evidence="5">
    <location>
        <begin position="433"/>
        <end position="452"/>
    </location>
</feature>
<keyword evidence="8" id="KW-1185">Reference proteome</keyword>
<gene>
    <name evidence="7" type="ORF">H9649_17095</name>
</gene>
<reference evidence="7 8" key="1">
    <citation type="submission" date="2020-08" db="EMBL/GenBank/DDBJ databases">
        <title>A Genomic Blueprint of the Chicken Gut Microbiome.</title>
        <authorList>
            <person name="Gilroy R."/>
            <person name="Ravi A."/>
            <person name="Getino M."/>
            <person name="Pursley I."/>
            <person name="Horton D.L."/>
            <person name="Alikhan N.-F."/>
            <person name="Baker D."/>
            <person name="Gharbi K."/>
            <person name="Hall N."/>
            <person name="Watson M."/>
            <person name="Adriaenssens E.M."/>
            <person name="Foster-Nyarko E."/>
            <person name="Jarju S."/>
            <person name="Secka A."/>
            <person name="Antonio M."/>
            <person name="Oren A."/>
            <person name="Chaudhuri R."/>
            <person name="La Ragione R.M."/>
            <person name="Hildebrand F."/>
            <person name="Pallen M.J."/>
        </authorList>
    </citation>
    <scope>NUCLEOTIDE SEQUENCE [LARGE SCALE GENOMIC DNA]</scope>
    <source>
        <strain evidence="7 8">Sa2YVA2</strain>
    </source>
</reference>
<evidence type="ECO:0000256" key="2">
    <source>
        <dbReference type="ARBA" id="ARBA00022692"/>
    </source>
</evidence>
<feature type="transmembrane region" description="Helical" evidence="5">
    <location>
        <begin position="107"/>
        <end position="125"/>
    </location>
</feature>
<keyword evidence="4 5" id="KW-0472">Membrane</keyword>
<feature type="transmembrane region" description="Helical" evidence="5">
    <location>
        <begin position="395"/>
        <end position="413"/>
    </location>
</feature>
<keyword evidence="2 5" id="KW-0812">Transmembrane</keyword>
<evidence type="ECO:0000259" key="6">
    <source>
        <dbReference type="Pfam" id="PF13515"/>
    </source>
</evidence>
<organism evidence="7 8">
    <name type="scientific">Sporosarcina quadrami</name>
    <dbReference type="NCBI Taxonomy" id="2762234"/>
    <lineage>
        <taxon>Bacteria</taxon>
        <taxon>Bacillati</taxon>
        <taxon>Bacillota</taxon>
        <taxon>Bacilli</taxon>
        <taxon>Bacillales</taxon>
        <taxon>Caryophanaceae</taxon>
        <taxon>Sporosarcina</taxon>
    </lineage>
</organism>
<evidence type="ECO:0000313" key="7">
    <source>
        <dbReference type="EMBL" id="MBD7986290.1"/>
    </source>
</evidence>